<evidence type="ECO:0000313" key="1">
    <source>
        <dbReference type="EMBL" id="ABD83320.1"/>
    </source>
</evidence>
<dbReference type="EMBL" id="DQ445142">
    <property type="protein sequence ID" value="ABD83320.1"/>
    <property type="molecule type" value="Genomic_DNA"/>
</dbReference>
<organism evidence="1">
    <name type="scientific">Beta vulgaris</name>
    <name type="common">Sugar beet</name>
    <dbReference type="NCBI Taxonomy" id="161934"/>
    <lineage>
        <taxon>Eukaryota</taxon>
        <taxon>Viridiplantae</taxon>
        <taxon>Streptophyta</taxon>
        <taxon>Embryophyta</taxon>
        <taxon>Tracheophyta</taxon>
        <taxon>Spermatophyta</taxon>
        <taxon>Magnoliopsida</taxon>
        <taxon>eudicotyledons</taxon>
        <taxon>Gunneridae</taxon>
        <taxon>Pentapetalae</taxon>
        <taxon>Caryophyllales</taxon>
        <taxon>Chenopodiaceae</taxon>
        <taxon>Betoideae</taxon>
        <taxon>Beta</taxon>
    </lineage>
</organism>
<proteinExistence type="predicted"/>
<dbReference type="AlphaFoldDB" id="Q1ZY12"/>
<accession>Q1ZY12</accession>
<name>Q1ZY12_BETVU</name>
<sequence length="100" mass="11629">MCTEIRPVYRKTELRFKRQLRLVYICGTRFEKDKKENCASHRAVHQAHVSVCGTMPCVWRILVHLTRVDEAAPNAPRTLTFIRNSFGMTIWTALPLVQTN</sequence>
<protein>
    <submittedName>
        <fullName evidence="1">Fgenesh protein 97</fullName>
    </submittedName>
</protein>
<reference evidence="1" key="1">
    <citation type="journal article" date="2006" name="Mol. Genet. Genomics">
        <title>A complete physical map of a wild beet (Beta procumbens) translocation in sugar beet.</title>
        <authorList>
            <person name="Schulte D."/>
            <person name="Cai D."/>
            <person name="Kleine M."/>
            <person name="Fan L."/>
            <person name="Wang S."/>
            <person name="Jung C."/>
        </authorList>
    </citation>
    <scope>NUCLEOTIDE SEQUENCE</scope>
</reference>